<comment type="caution">
    <text evidence="4">The sequence shown here is derived from an EMBL/GenBank/DDBJ whole genome shotgun (WGS) entry which is preliminary data.</text>
</comment>
<evidence type="ECO:0000313" key="4">
    <source>
        <dbReference type="EMBL" id="RFU68324.1"/>
    </source>
</evidence>
<dbReference type="Proteomes" id="UP000264541">
    <property type="component" value="Unassembled WGS sequence"/>
</dbReference>
<feature type="chain" id="PRO_5016986112" evidence="2">
    <location>
        <begin position="29"/>
        <end position="423"/>
    </location>
</feature>
<feature type="domain" description="SLH" evidence="3">
    <location>
        <begin position="86"/>
        <end position="149"/>
    </location>
</feature>
<organism evidence="4 5">
    <name type="scientific">Peribacillus saganii</name>
    <dbReference type="NCBI Taxonomy" id="2303992"/>
    <lineage>
        <taxon>Bacteria</taxon>
        <taxon>Bacillati</taxon>
        <taxon>Bacillota</taxon>
        <taxon>Bacilli</taxon>
        <taxon>Bacillales</taxon>
        <taxon>Bacillaceae</taxon>
        <taxon>Peribacillus</taxon>
    </lineage>
</organism>
<keyword evidence="1 2" id="KW-0732">Signal</keyword>
<protein>
    <submittedName>
        <fullName evidence="4">S-layer homology domain-containing protein</fullName>
    </submittedName>
</protein>
<dbReference type="InterPro" id="IPR001119">
    <property type="entry name" value="SLH_dom"/>
</dbReference>
<keyword evidence="5" id="KW-1185">Reference proteome</keyword>
<evidence type="ECO:0000256" key="2">
    <source>
        <dbReference type="SAM" id="SignalP"/>
    </source>
</evidence>
<gene>
    <name evidence="4" type="ORF">D0469_12490</name>
</gene>
<dbReference type="PROSITE" id="PS51272">
    <property type="entry name" value="SLH"/>
    <property type="match status" value="2"/>
</dbReference>
<dbReference type="AlphaFoldDB" id="A0A372LME3"/>
<feature type="domain" description="SLH" evidence="3">
    <location>
        <begin position="27"/>
        <end position="85"/>
    </location>
</feature>
<reference evidence="4 5" key="1">
    <citation type="submission" date="2018-08" db="EMBL/GenBank/DDBJ databases">
        <title>Bacillus chawlae sp. nov., Bacillus glennii sp. nov., and Bacillus saganii sp. nov. Isolated from the Vehicle Assembly Building at Kennedy Space Center where the Viking Spacecraft were Assembled.</title>
        <authorList>
            <person name="Seuylemezian A."/>
            <person name="Vaishampayan P."/>
        </authorList>
    </citation>
    <scope>NUCLEOTIDE SEQUENCE [LARGE SCALE GENOMIC DNA]</scope>
    <source>
        <strain evidence="4 5">V47-23a</strain>
    </source>
</reference>
<evidence type="ECO:0000313" key="5">
    <source>
        <dbReference type="Proteomes" id="UP000264541"/>
    </source>
</evidence>
<dbReference type="OrthoDB" id="2776339at2"/>
<dbReference type="Pfam" id="PF00395">
    <property type="entry name" value="SLH"/>
    <property type="match status" value="3"/>
</dbReference>
<dbReference type="RefSeq" id="WP_117327073.1">
    <property type="nucleotide sequence ID" value="NZ_QVTE01000034.1"/>
</dbReference>
<accession>A0A372LME3</accession>
<name>A0A372LME3_9BACI</name>
<evidence type="ECO:0000259" key="3">
    <source>
        <dbReference type="PROSITE" id="PS51272"/>
    </source>
</evidence>
<dbReference type="EMBL" id="QVTE01000034">
    <property type="protein sequence ID" value="RFU68324.1"/>
    <property type="molecule type" value="Genomic_DNA"/>
</dbReference>
<sequence length="423" mass="44889">MAKSFQKFLTVSATAALVATAVAPAASAEGHTFTDVNDRYDEAVSFLYANGMISGKTSTKFGTGLNLTRGDAAVILANALELDTETAPDAGFKDLNSRVKGAVNALAAEGIISGVTKDTFAPNQLLTRGAMAKFLVTSFGLEDFAEETPFTDVGGVFAPYIEALYGTGITSGKTPSKYGTYIEITRGDFANLLYNTIMFVEENIYFAVAESAAITNSKTLTVTLDEAVPQEFTAQDAADTLYLGVEYKDGTVEELIPSKATLSNDRKTLTFEHKDLAGKEGTLWIDDVELAFDHAAPVAGAGTITLEGGSAVNFDFAGKNTASATLPATNGIANLNGIVLNVADSSFTANQTVNVILKSTDVEAAKSAEGKPWGVLELKNGKWNLVDKEIYNFIPTGNYTFEAQFKDSNNNATNLTFDFKVGE</sequence>
<feature type="signal peptide" evidence="2">
    <location>
        <begin position="1"/>
        <end position="28"/>
    </location>
</feature>
<proteinExistence type="predicted"/>
<evidence type="ECO:0000256" key="1">
    <source>
        <dbReference type="ARBA" id="ARBA00022729"/>
    </source>
</evidence>